<proteinExistence type="predicted"/>
<sequence length="130" mass="14436">MSGTTGARRPGRHHRSRNPRTTCPQERHIFRRDLITRVAAETPVGIMGFGHLGQAAALDSGHLGGAVLDVFRHEPLDTRSPLWDHPRITITPHAASEASREDHARYIADVIAQCERGQRPALLYDTARGY</sequence>
<evidence type="ECO:0000313" key="6">
    <source>
        <dbReference type="Proteomes" id="UP000589085"/>
    </source>
</evidence>
<dbReference type="EMBL" id="JABEQJ010000036">
    <property type="protein sequence ID" value="MBB2162345.1"/>
    <property type="molecule type" value="Genomic_DNA"/>
</dbReference>
<evidence type="ECO:0000256" key="3">
    <source>
        <dbReference type="SAM" id="MobiDB-lite"/>
    </source>
</evidence>
<dbReference type="PANTHER" id="PTHR43333:SF1">
    <property type="entry name" value="D-ISOMER SPECIFIC 2-HYDROXYACID DEHYDROGENASE NAD-BINDING DOMAIN-CONTAINING PROTEIN"/>
    <property type="match status" value="1"/>
</dbReference>
<dbReference type="Gene3D" id="3.40.50.720">
    <property type="entry name" value="NAD(P)-binding Rossmann-like Domain"/>
    <property type="match status" value="2"/>
</dbReference>
<dbReference type="InterPro" id="IPR006140">
    <property type="entry name" value="D-isomer_DH_NAD-bd"/>
</dbReference>
<evidence type="ECO:0000259" key="4">
    <source>
        <dbReference type="Pfam" id="PF02826"/>
    </source>
</evidence>
<dbReference type="InterPro" id="IPR036291">
    <property type="entry name" value="NAD(P)-bd_dom_sf"/>
</dbReference>
<dbReference type="PANTHER" id="PTHR43333">
    <property type="entry name" value="2-HACID_DH_C DOMAIN-CONTAINING PROTEIN"/>
    <property type="match status" value="1"/>
</dbReference>
<dbReference type="GO" id="GO:0051287">
    <property type="term" value="F:NAD binding"/>
    <property type="evidence" value="ECO:0007669"/>
    <property type="project" value="InterPro"/>
</dbReference>
<gene>
    <name evidence="5" type="ORF">HLH48_19650</name>
</gene>
<evidence type="ECO:0000313" key="5">
    <source>
        <dbReference type="EMBL" id="MBB2162345.1"/>
    </source>
</evidence>
<protein>
    <recommendedName>
        <fullName evidence="4">D-isomer specific 2-hydroxyacid dehydrogenase NAD-binding domain-containing protein</fullName>
    </recommendedName>
</protein>
<comment type="caution">
    <text evidence="5">The sequence shown here is derived from an EMBL/GenBank/DDBJ whole genome shotgun (WGS) entry which is preliminary data.</text>
</comment>
<dbReference type="SUPFAM" id="SSF51735">
    <property type="entry name" value="NAD(P)-binding Rossmann-fold domains"/>
    <property type="match status" value="1"/>
</dbReference>
<dbReference type="Proteomes" id="UP000589085">
    <property type="component" value="Unassembled WGS sequence"/>
</dbReference>
<feature type="domain" description="D-isomer specific 2-hydroxyacid dehydrogenase NAD-binding" evidence="4">
    <location>
        <begin position="56"/>
        <end position="95"/>
    </location>
</feature>
<dbReference type="AlphaFoldDB" id="A0A7W4NTI9"/>
<evidence type="ECO:0000256" key="2">
    <source>
        <dbReference type="ARBA" id="ARBA00023027"/>
    </source>
</evidence>
<dbReference type="Pfam" id="PF02826">
    <property type="entry name" value="2-Hacid_dh_C"/>
    <property type="match status" value="1"/>
</dbReference>
<evidence type="ECO:0000256" key="1">
    <source>
        <dbReference type="ARBA" id="ARBA00023002"/>
    </source>
</evidence>
<organism evidence="5 6">
    <name type="scientific">Gluconacetobacter sacchari</name>
    <dbReference type="NCBI Taxonomy" id="92759"/>
    <lineage>
        <taxon>Bacteria</taxon>
        <taxon>Pseudomonadati</taxon>
        <taxon>Pseudomonadota</taxon>
        <taxon>Alphaproteobacteria</taxon>
        <taxon>Acetobacterales</taxon>
        <taxon>Acetobacteraceae</taxon>
        <taxon>Gluconacetobacter</taxon>
    </lineage>
</organism>
<keyword evidence="2" id="KW-0520">NAD</keyword>
<name>A0A7W4NTI9_9PROT</name>
<feature type="region of interest" description="Disordered" evidence="3">
    <location>
        <begin position="1"/>
        <end position="24"/>
    </location>
</feature>
<reference evidence="5 6" key="1">
    <citation type="submission" date="2020-04" db="EMBL/GenBank/DDBJ databases">
        <title>Description of novel Gluconacetobacter.</title>
        <authorList>
            <person name="Sombolestani A."/>
        </authorList>
    </citation>
    <scope>NUCLEOTIDE SEQUENCE [LARGE SCALE GENOMIC DNA]</scope>
    <source>
        <strain evidence="5 6">LMG 19747</strain>
    </source>
</reference>
<feature type="compositionally biased region" description="Basic residues" evidence="3">
    <location>
        <begin position="9"/>
        <end position="18"/>
    </location>
</feature>
<accession>A0A7W4NTI9</accession>
<keyword evidence="1" id="KW-0560">Oxidoreductase</keyword>
<dbReference type="GO" id="GO:0016491">
    <property type="term" value="F:oxidoreductase activity"/>
    <property type="evidence" value="ECO:0007669"/>
    <property type="project" value="UniProtKB-KW"/>
</dbReference>